<feature type="chain" id="PRO_5047151571" description="DUF5642 domain-containing protein" evidence="2">
    <location>
        <begin position="25"/>
        <end position="267"/>
    </location>
</feature>
<organism evidence="3 4">
    <name type="scientific">Corynebacterium hadale</name>
    <dbReference type="NCBI Taxonomy" id="2026255"/>
    <lineage>
        <taxon>Bacteria</taxon>
        <taxon>Bacillati</taxon>
        <taxon>Actinomycetota</taxon>
        <taxon>Actinomycetes</taxon>
        <taxon>Mycobacteriales</taxon>
        <taxon>Corynebacteriaceae</taxon>
        <taxon>Corynebacterium</taxon>
    </lineage>
</organism>
<name>A0ABX4H971_9CORY</name>
<feature type="signal peptide" evidence="2">
    <location>
        <begin position="1"/>
        <end position="24"/>
    </location>
</feature>
<dbReference type="Gene3D" id="3.40.1000.70">
    <property type="entry name" value="PknH-like extracellular domain"/>
    <property type="match status" value="1"/>
</dbReference>
<keyword evidence="4" id="KW-1185">Reference proteome</keyword>
<feature type="region of interest" description="Disordered" evidence="1">
    <location>
        <begin position="27"/>
        <end position="75"/>
    </location>
</feature>
<keyword evidence="2" id="KW-0732">Signal</keyword>
<gene>
    <name evidence="3" type="ORF">CKJ81_06455</name>
</gene>
<sequence length="267" mass="28154">MVGRMKRHTVIAATLLTSVSLALAGCSADDSTSTDTSATASQESPASESTESPVEAAPAEDRGTGEPPAEYGEEANKVIAAFKEKYPTAEETDLNALYEQMGGDDQSMETPGDVTVDPPQCDFSDETKVLDNLMTKHSKSTLLSKPAEMPESGPSVDLVVAEFGNEDDAKDLLKRSDVYSGDCTDITITSGTGEQAVSSHNTYEKSDLKFEGADDSFSGVTTVEGAMSYTGETVYGRFGNTVVQITGSGEDPEQVTRLLQDAVDAVS</sequence>
<evidence type="ECO:0000313" key="4">
    <source>
        <dbReference type="Proteomes" id="UP000218281"/>
    </source>
</evidence>
<dbReference type="Proteomes" id="UP000218281">
    <property type="component" value="Unassembled WGS sequence"/>
</dbReference>
<protein>
    <recommendedName>
        <fullName evidence="5">DUF5642 domain-containing protein</fullName>
    </recommendedName>
</protein>
<feature type="compositionally biased region" description="Low complexity" evidence="1">
    <location>
        <begin position="27"/>
        <end position="41"/>
    </location>
</feature>
<reference evidence="3 4" key="1">
    <citation type="submission" date="2017-08" db="EMBL/GenBank/DDBJ databases">
        <title>Whole genome sequences of 6 clinical strains closest to Corynebacterium imitans.</title>
        <authorList>
            <person name="Bernier A.-M."/>
            <person name="Burdz T."/>
            <person name="Bernard K."/>
        </authorList>
    </citation>
    <scope>NUCLEOTIDE SEQUENCE [LARGE SCALE GENOMIC DNA]</scope>
    <source>
        <strain evidence="3 4">NML93-0607</strain>
    </source>
</reference>
<dbReference type="EMBL" id="NSGO01000006">
    <property type="protein sequence ID" value="PAT05856.1"/>
    <property type="molecule type" value="Genomic_DNA"/>
</dbReference>
<comment type="caution">
    <text evidence="3">The sequence shown here is derived from an EMBL/GenBank/DDBJ whole genome shotgun (WGS) entry which is preliminary data.</text>
</comment>
<evidence type="ECO:0000313" key="3">
    <source>
        <dbReference type="EMBL" id="PAT05856.1"/>
    </source>
</evidence>
<dbReference type="PROSITE" id="PS51257">
    <property type="entry name" value="PROKAR_LIPOPROTEIN"/>
    <property type="match status" value="1"/>
</dbReference>
<evidence type="ECO:0000256" key="1">
    <source>
        <dbReference type="SAM" id="MobiDB-lite"/>
    </source>
</evidence>
<evidence type="ECO:0008006" key="5">
    <source>
        <dbReference type="Google" id="ProtNLM"/>
    </source>
</evidence>
<dbReference type="InterPro" id="IPR038232">
    <property type="entry name" value="PknH-like_Extracell_sf"/>
</dbReference>
<feature type="compositionally biased region" description="Polar residues" evidence="1">
    <location>
        <begin position="42"/>
        <end position="52"/>
    </location>
</feature>
<accession>A0ABX4H971</accession>
<evidence type="ECO:0000256" key="2">
    <source>
        <dbReference type="SAM" id="SignalP"/>
    </source>
</evidence>
<proteinExistence type="predicted"/>